<evidence type="ECO:0000256" key="13">
    <source>
        <dbReference type="ARBA" id="ARBA00023211"/>
    </source>
</evidence>
<dbReference type="InterPro" id="IPR003674">
    <property type="entry name" value="Oligo_trans_STT3"/>
</dbReference>
<comment type="subcellular location">
    <subcellularLocation>
        <location evidence="3">Endomembrane system</location>
        <topology evidence="3">Multi-pass membrane protein</topology>
    </subcellularLocation>
</comment>
<keyword evidence="7" id="KW-0808">Transferase</keyword>
<keyword evidence="9" id="KW-0479">Metal-binding</keyword>
<comment type="cofactor">
    <cofactor evidence="2">
        <name>Mg(2+)</name>
        <dbReference type="ChEBI" id="CHEBI:18420"/>
    </cofactor>
</comment>
<dbReference type="GO" id="GO:0012505">
    <property type="term" value="C:endomembrane system"/>
    <property type="evidence" value="ECO:0007669"/>
    <property type="project" value="UniProtKB-SubCell"/>
</dbReference>
<feature type="transmembrane region" description="Helical" evidence="14">
    <location>
        <begin position="385"/>
        <end position="409"/>
    </location>
</feature>
<comment type="similarity">
    <text evidence="5">Belongs to the STT3 family.</text>
</comment>
<keyword evidence="6" id="KW-0328">Glycosyltransferase</keyword>
<keyword evidence="8 14" id="KW-0812">Transmembrane</keyword>
<evidence type="ECO:0000256" key="6">
    <source>
        <dbReference type="ARBA" id="ARBA00022676"/>
    </source>
</evidence>
<evidence type="ECO:0008006" key="19">
    <source>
        <dbReference type="Google" id="ProtNLM"/>
    </source>
</evidence>
<keyword evidence="13" id="KW-0464">Manganese</keyword>
<dbReference type="GO" id="GO:0016020">
    <property type="term" value="C:membrane"/>
    <property type="evidence" value="ECO:0007669"/>
    <property type="project" value="InterPro"/>
</dbReference>
<feature type="transmembrane region" description="Helical" evidence="14">
    <location>
        <begin position="421"/>
        <end position="441"/>
    </location>
</feature>
<comment type="pathway">
    <text evidence="4">Protein modification; protein glycosylation.</text>
</comment>
<evidence type="ECO:0000256" key="5">
    <source>
        <dbReference type="ARBA" id="ARBA00010810"/>
    </source>
</evidence>
<gene>
    <name evidence="17" type="ORF">H9894_07305</name>
</gene>
<dbReference type="GO" id="GO:0046872">
    <property type="term" value="F:metal ion binding"/>
    <property type="evidence" value="ECO:0007669"/>
    <property type="project" value="UniProtKB-KW"/>
</dbReference>
<evidence type="ECO:0000259" key="16">
    <source>
        <dbReference type="Pfam" id="PF21436"/>
    </source>
</evidence>
<dbReference type="Gene3D" id="3.40.1380.40">
    <property type="match status" value="1"/>
</dbReference>
<feature type="transmembrane region" description="Helical" evidence="14">
    <location>
        <begin position="131"/>
        <end position="151"/>
    </location>
</feature>
<keyword evidence="11 14" id="KW-1133">Transmembrane helix</keyword>
<organism evidence="17 18">
    <name type="scientific">Candidatus Desulfovibrio intestinipullorum</name>
    <dbReference type="NCBI Taxonomy" id="2838536"/>
    <lineage>
        <taxon>Bacteria</taxon>
        <taxon>Pseudomonadati</taxon>
        <taxon>Thermodesulfobacteriota</taxon>
        <taxon>Desulfovibrionia</taxon>
        <taxon>Desulfovibrionales</taxon>
        <taxon>Desulfovibrionaceae</taxon>
        <taxon>Desulfovibrio</taxon>
    </lineage>
</organism>
<feature type="transmembrane region" description="Helical" evidence="14">
    <location>
        <begin position="453"/>
        <end position="473"/>
    </location>
</feature>
<evidence type="ECO:0000256" key="11">
    <source>
        <dbReference type="ARBA" id="ARBA00022989"/>
    </source>
</evidence>
<feature type="domain" description="STT3/PglB/AglB core" evidence="16">
    <location>
        <begin position="502"/>
        <end position="618"/>
    </location>
</feature>
<comment type="caution">
    <text evidence="17">The sequence shown here is derived from an EMBL/GenBank/DDBJ whole genome shotgun (WGS) entry which is preliminary data.</text>
</comment>
<feature type="transmembrane region" description="Helical" evidence="14">
    <location>
        <begin position="239"/>
        <end position="259"/>
    </location>
</feature>
<dbReference type="Proteomes" id="UP000886752">
    <property type="component" value="Unassembled WGS sequence"/>
</dbReference>
<feature type="transmembrane region" description="Helical" evidence="14">
    <location>
        <begin position="99"/>
        <end position="125"/>
    </location>
</feature>
<keyword evidence="10" id="KW-0460">Magnesium</keyword>
<dbReference type="AlphaFoldDB" id="A0A9D1TQ25"/>
<dbReference type="PANTHER" id="PTHR13872">
    <property type="entry name" value="DOLICHYL-DIPHOSPHOOLIGOSACCHARIDE--PROTEIN GLYCOSYLTRANSFERASE SUBUNIT"/>
    <property type="match status" value="1"/>
</dbReference>
<accession>A0A9D1TQ25</accession>
<keyword evidence="12 14" id="KW-0472">Membrane</keyword>
<evidence type="ECO:0000256" key="9">
    <source>
        <dbReference type="ARBA" id="ARBA00022723"/>
    </source>
</evidence>
<evidence type="ECO:0000256" key="7">
    <source>
        <dbReference type="ARBA" id="ARBA00022679"/>
    </source>
</evidence>
<dbReference type="Pfam" id="PF02516">
    <property type="entry name" value="STT3"/>
    <property type="match status" value="1"/>
</dbReference>
<protein>
    <recommendedName>
        <fullName evidence="19">Oligosaccharyl transferase STT3 subunit</fullName>
    </recommendedName>
</protein>
<dbReference type="PANTHER" id="PTHR13872:SF1">
    <property type="entry name" value="DOLICHYL-DIPHOSPHOOLIGOSACCHARIDE--PROTEIN GLYCOSYLTRANSFERASE SUBUNIT STT3B"/>
    <property type="match status" value="1"/>
</dbReference>
<evidence type="ECO:0000313" key="18">
    <source>
        <dbReference type="Proteomes" id="UP000886752"/>
    </source>
</evidence>
<dbReference type="InterPro" id="IPR048999">
    <property type="entry name" value="STT3-PglB_core"/>
</dbReference>
<evidence type="ECO:0000256" key="8">
    <source>
        <dbReference type="ARBA" id="ARBA00022692"/>
    </source>
</evidence>
<dbReference type="EMBL" id="DXHV01000069">
    <property type="protein sequence ID" value="HIW00979.1"/>
    <property type="molecule type" value="Genomic_DNA"/>
</dbReference>
<evidence type="ECO:0000256" key="4">
    <source>
        <dbReference type="ARBA" id="ARBA00004922"/>
    </source>
</evidence>
<proteinExistence type="inferred from homology"/>
<name>A0A9D1TQ25_9BACT</name>
<evidence type="ECO:0000256" key="14">
    <source>
        <dbReference type="SAM" id="Phobius"/>
    </source>
</evidence>
<evidence type="ECO:0000256" key="10">
    <source>
        <dbReference type="ARBA" id="ARBA00022842"/>
    </source>
</evidence>
<dbReference type="Pfam" id="PF21436">
    <property type="entry name" value="STT3-PglB_core"/>
    <property type="match status" value="1"/>
</dbReference>
<dbReference type="GO" id="GO:0004576">
    <property type="term" value="F:oligosaccharyl transferase activity"/>
    <property type="evidence" value="ECO:0007669"/>
    <property type="project" value="InterPro"/>
</dbReference>
<reference evidence="17" key="2">
    <citation type="submission" date="2021-04" db="EMBL/GenBank/DDBJ databases">
        <authorList>
            <person name="Gilroy R."/>
        </authorList>
    </citation>
    <scope>NUCLEOTIDE SEQUENCE</scope>
    <source>
        <strain evidence="17">ChiHecec2B26-446</strain>
    </source>
</reference>
<evidence type="ECO:0000256" key="12">
    <source>
        <dbReference type="ARBA" id="ARBA00023136"/>
    </source>
</evidence>
<sequence>MQTRTPPLLDPATPVPQKTDLAPILGGVFWLSITIFLAFGLRMLEWPRWEDPEFRLGSEWLLATHDAYHWVAGAEGFSFGAGHPMAELLRLIASFLGTYPAAVAFWFPPVLASLVAGIVAAWGWALGSLEAGVAAGLLTSLAPGFLARTLLGFYDTDLVTLFFPLLMTLAPMCWAMRYMLAPVHILRLLAAWPKLSFFRRLFGDPAAPPRLGNPLRWQWVLVLGLSGLISWWTQEWHSVFPYLIRYNAALLAFLCLCLAPPGRRRLLLLGALSYVLPALAGPPGLGMSLVLLLVVGRRPQLRRLLTDWRVLLLLWIVVAWLMVRGEILNTIVVQFNAYLKHAADTREAGGITLNYPPLAQSIIEVQDLPLSAVLSYFHPWMEASLLGLLGFCVIVYLRPGALFLLPLAALGLLSTKMGGRMVMFGAPVVALGLALPLFWLLRRILAQQFRATAGIVTSIILTLALIAPFTDLIPEMSQGPMINRRHADALTRLRSMTPEDAMIWLWWDWGYAEHHFGGRQAIADGAQHAGPSLYLPAAVLATDNPRFARQLIKYTAEKDNVPSAVFAGLDASAAEALMDRLRSPDTPLIKGKGRQFLVVSYEMLRLGFWISHYGSWNFASSTAEAGALSIVPQALAYQLDSGLVQLEGSVTSIAPASINVFEETGLTCRNYVQEWFDEHRSATREEQQAFLNTRRNVNFFFNRVTGEKLAMDAKLYNSLMAQLLLADPQDPRFSPYFRLIYDNVFARVYEVR</sequence>
<evidence type="ECO:0000313" key="17">
    <source>
        <dbReference type="EMBL" id="HIW00979.1"/>
    </source>
</evidence>
<reference evidence="17" key="1">
    <citation type="journal article" date="2021" name="PeerJ">
        <title>Extensive microbial diversity within the chicken gut microbiome revealed by metagenomics and culture.</title>
        <authorList>
            <person name="Gilroy R."/>
            <person name="Ravi A."/>
            <person name="Getino M."/>
            <person name="Pursley I."/>
            <person name="Horton D.L."/>
            <person name="Alikhan N.F."/>
            <person name="Baker D."/>
            <person name="Gharbi K."/>
            <person name="Hall N."/>
            <person name="Watson M."/>
            <person name="Adriaenssens E.M."/>
            <person name="Foster-Nyarko E."/>
            <person name="Jarju S."/>
            <person name="Secka A."/>
            <person name="Antonio M."/>
            <person name="Oren A."/>
            <person name="Chaudhuri R.R."/>
            <person name="La Ragione R."/>
            <person name="Hildebrand F."/>
            <person name="Pallen M.J."/>
        </authorList>
    </citation>
    <scope>NUCLEOTIDE SEQUENCE</scope>
    <source>
        <strain evidence="17">ChiHecec2B26-446</strain>
    </source>
</reference>
<feature type="transmembrane region" description="Helical" evidence="14">
    <location>
        <begin position="158"/>
        <end position="179"/>
    </location>
</feature>
<evidence type="ECO:0000256" key="1">
    <source>
        <dbReference type="ARBA" id="ARBA00001936"/>
    </source>
</evidence>
<evidence type="ECO:0000259" key="15">
    <source>
        <dbReference type="Pfam" id="PF02516"/>
    </source>
</evidence>
<feature type="domain" description="Oligosaccharyl transferase STT3 N-terminal" evidence="15">
    <location>
        <begin position="98"/>
        <end position="167"/>
    </location>
</feature>
<evidence type="ECO:0000256" key="3">
    <source>
        <dbReference type="ARBA" id="ARBA00004127"/>
    </source>
</evidence>
<dbReference type="InterPro" id="IPR048307">
    <property type="entry name" value="STT3_N"/>
</dbReference>
<evidence type="ECO:0000256" key="2">
    <source>
        <dbReference type="ARBA" id="ARBA00001946"/>
    </source>
</evidence>
<feature type="transmembrane region" description="Helical" evidence="14">
    <location>
        <begin position="306"/>
        <end position="323"/>
    </location>
</feature>
<comment type="cofactor">
    <cofactor evidence="1">
        <name>Mn(2+)</name>
        <dbReference type="ChEBI" id="CHEBI:29035"/>
    </cofactor>
</comment>
<feature type="transmembrane region" description="Helical" evidence="14">
    <location>
        <begin position="20"/>
        <end position="41"/>
    </location>
</feature>
<feature type="transmembrane region" description="Helical" evidence="14">
    <location>
        <begin position="266"/>
        <end position="294"/>
    </location>
</feature>